<sequence length="191" mass="21343">MNISRPFSPWSMRFWEALTCIKRTSGSRVTAPSFQQPFTCDLFMSYLADRRTDCSHPFCAGTPSFTPFFGLPELAKRPRIGCASPSSAWYDQDEHVSSVLGEILVAPFVLCFWVLPLYLDNHGSSRYANYTVGKASFESYERHLPFLPPFITPPPITPLSSIPTPPSITPSLLHHSLHPPPSITSPVFLLP</sequence>
<evidence type="ECO:0000313" key="1">
    <source>
        <dbReference type="EMBL" id="EDR02000.1"/>
    </source>
</evidence>
<gene>
    <name evidence="1" type="ORF">LACBIDRAFT_332760</name>
</gene>
<dbReference type="GeneID" id="6083016"/>
<accession>B0DU00</accession>
<dbReference type="EMBL" id="DS547134">
    <property type="protein sequence ID" value="EDR02000.1"/>
    <property type="molecule type" value="Genomic_DNA"/>
</dbReference>
<dbReference type="KEGG" id="lbc:LACBIDRAFT_332760"/>
<dbReference type="AlphaFoldDB" id="B0DU00"/>
<dbReference type="RefSeq" id="XP_001887391.1">
    <property type="nucleotide sequence ID" value="XM_001887356.1"/>
</dbReference>
<organism evidence="2">
    <name type="scientific">Laccaria bicolor (strain S238N-H82 / ATCC MYA-4686)</name>
    <name type="common">Bicoloured deceiver</name>
    <name type="synonym">Laccaria laccata var. bicolor</name>
    <dbReference type="NCBI Taxonomy" id="486041"/>
    <lineage>
        <taxon>Eukaryota</taxon>
        <taxon>Fungi</taxon>
        <taxon>Dikarya</taxon>
        <taxon>Basidiomycota</taxon>
        <taxon>Agaricomycotina</taxon>
        <taxon>Agaricomycetes</taxon>
        <taxon>Agaricomycetidae</taxon>
        <taxon>Agaricales</taxon>
        <taxon>Agaricineae</taxon>
        <taxon>Hydnangiaceae</taxon>
        <taxon>Laccaria</taxon>
    </lineage>
</organism>
<keyword evidence="2" id="KW-1185">Reference proteome</keyword>
<name>B0DU00_LACBS</name>
<reference evidence="1 2" key="1">
    <citation type="journal article" date="2008" name="Nature">
        <title>The genome of Laccaria bicolor provides insights into mycorrhizal symbiosis.</title>
        <authorList>
            <person name="Martin F."/>
            <person name="Aerts A."/>
            <person name="Ahren D."/>
            <person name="Brun A."/>
            <person name="Danchin E.G.J."/>
            <person name="Duchaussoy F."/>
            <person name="Gibon J."/>
            <person name="Kohler A."/>
            <person name="Lindquist E."/>
            <person name="Pereda V."/>
            <person name="Salamov A."/>
            <person name="Shapiro H.J."/>
            <person name="Wuyts J."/>
            <person name="Blaudez D."/>
            <person name="Buee M."/>
            <person name="Brokstein P."/>
            <person name="Canbaeck B."/>
            <person name="Cohen D."/>
            <person name="Courty P.E."/>
            <person name="Coutinho P.M."/>
            <person name="Delaruelle C."/>
            <person name="Detter J.C."/>
            <person name="Deveau A."/>
            <person name="DiFazio S."/>
            <person name="Duplessis S."/>
            <person name="Fraissinet-Tachet L."/>
            <person name="Lucic E."/>
            <person name="Frey-Klett P."/>
            <person name="Fourrey C."/>
            <person name="Feussner I."/>
            <person name="Gay G."/>
            <person name="Grimwood J."/>
            <person name="Hoegger P.J."/>
            <person name="Jain P."/>
            <person name="Kilaru S."/>
            <person name="Labbe J."/>
            <person name="Lin Y.C."/>
            <person name="Legue V."/>
            <person name="Le Tacon F."/>
            <person name="Marmeisse R."/>
            <person name="Melayah D."/>
            <person name="Montanini B."/>
            <person name="Muratet M."/>
            <person name="Nehls U."/>
            <person name="Niculita-Hirzel H."/>
            <person name="Oudot-Le Secq M.P."/>
            <person name="Peter M."/>
            <person name="Quesneville H."/>
            <person name="Rajashekar B."/>
            <person name="Reich M."/>
            <person name="Rouhier N."/>
            <person name="Schmutz J."/>
            <person name="Yin T."/>
            <person name="Chalot M."/>
            <person name="Henrissat B."/>
            <person name="Kuees U."/>
            <person name="Lucas S."/>
            <person name="Van de Peer Y."/>
            <person name="Podila G.K."/>
            <person name="Polle A."/>
            <person name="Pukkila P.J."/>
            <person name="Richardson P.M."/>
            <person name="Rouze P."/>
            <person name="Sanders I.R."/>
            <person name="Stajich J.E."/>
            <person name="Tunlid A."/>
            <person name="Tuskan G."/>
            <person name="Grigoriev I.V."/>
        </authorList>
    </citation>
    <scope>NUCLEOTIDE SEQUENCE [LARGE SCALE GENOMIC DNA]</scope>
    <source>
        <strain evidence="2">S238N-H82 / ATCC MYA-4686</strain>
    </source>
</reference>
<dbReference type="InParanoid" id="B0DU00"/>
<protein>
    <submittedName>
        <fullName evidence="1">Predicted protein</fullName>
    </submittedName>
</protein>
<evidence type="ECO:0000313" key="2">
    <source>
        <dbReference type="Proteomes" id="UP000001194"/>
    </source>
</evidence>
<proteinExistence type="predicted"/>
<dbReference type="HOGENOM" id="CLU_1421649_0_0_1"/>
<dbReference type="Proteomes" id="UP000001194">
    <property type="component" value="Unassembled WGS sequence"/>
</dbReference>